<dbReference type="NCBIfam" id="TIGR03953">
    <property type="entry name" value="rplD_bact"/>
    <property type="match status" value="1"/>
</dbReference>
<dbReference type="GO" id="GO:0019843">
    <property type="term" value="F:rRNA binding"/>
    <property type="evidence" value="ECO:0007669"/>
    <property type="project" value="UniProtKB-UniRule"/>
</dbReference>
<dbReference type="AlphaFoldDB" id="A0A0G1VHF8"/>
<evidence type="ECO:0000256" key="3">
    <source>
        <dbReference type="ARBA" id="ARBA00023274"/>
    </source>
</evidence>
<evidence type="ECO:0000256" key="6">
    <source>
        <dbReference type="SAM" id="MobiDB-lite"/>
    </source>
</evidence>
<sequence>MKVDIYSEKGTKGTTKAELPKGIFEIKPNETALRQFVRVYQVNQRAGTSSTKTRSEVSGGGRKPWAQKGTGRARHGSTRSPIWVGGGITFGPRPRTFELSIPKRIKELALKSALSQKTKEGRIFVIADFAPAKPKTAEAVALFKKLGAERPLLVVGEESKNAALSLQNIQNAQIQSAQYLNAYDVLKSRELIFTKDGLTVLENRLSGKAKTATVAKPVKPKVVKIAKAPKKKVVKKKPAAKKAKVIKKVKK</sequence>
<comment type="function">
    <text evidence="5">One of the primary rRNA binding proteins, this protein initially binds near the 5'-end of the 23S rRNA. It is important during the early stages of 50S assembly. It makes multiple contacts with different domains of the 23S rRNA in the assembled 50S subunit and ribosome.</text>
</comment>
<dbReference type="SUPFAM" id="SSF52166">
    <property type="entry name" value="Ribosomal protein L4"/>
    <property type="match status" value="1"/>
</dbReference>
<keyword evidence="5" id="KW-0694">RNA-binding</keyword>
<comment type="similarity">
    <text evidence="1 5">Belongs to the universal ribosomal protein uL4 family.</text>
</comment>
<accession>A0A0G1VHF8</accession>
<keyword evidence="2 5" id="KW-0689">Ribosomal protein</keyword>
<dbReference type="STRING" id="1618342.UY40_C0005G0036"/>
<organism evidence="7 8">
    <name type="scientific">candidate division CPR1 bacterium GW2011_GWC1_49_13</name>
    <dbReference type="NCBI Taxonomy" id="1618342"/>
    <lineage>
        <taxon>Bacteria</taxon>
        <taxon>candidate division CPR1</taxon>
    </lineage>
</organism>
<feature type="region of interest" description="Disordered" evidence="6">
    <location>
        <begin position="44"/>
        <end position="78"/>
    </location>
</feature>
<name>A0A0G1VHF8_9BACT</name>
<dbReference type="PATRIC" id="fig|1618342.3.peg.239"/>
<dbReference type="EMBL" id="LCPW01000005">
    <property type="protein sequence ID" value="KKW05978.1"/>
    <property type="molecule type" value="Genomic_DNA"/>
</dbReference>
<evidence type="ECO:0000256" key="1">
    <source>
        <dbReference type="ARBA" id="ARBA00010528"/>
    </source>
</evidence>
<dbReference type="GO" id="GO:0006412">
    <property type="term" value="P:translation"/>
    <property type="evidence" value="ECO:0007669"/>
    <property type="project" value="UniProtKB-UniRule"/>
</dbReference>
<dbReference type="Gene3D" id="3.40.1370.10">
    <property type="match status" value="1"/>
</dbReference>
<dbReference type="Pfam" id="PF00573">
    <property type="entry name" value="Ribosomal_L4"/>
    <property type="match status" value="1"/>
</dbReference>
<evidence type="ECO:0000313" key="8">
    <source>
        <dbReference type="Proteomes" id="UP000034119"/>
    </source>
</evidence>
<proteinExistence type="inferred from homology"/>
<comment type="subunit">
    <text evidence="5">Part of the 50S ribosomal subunit.</text>
</comment>
<dbReference type="GO" id="GO:1990904">
    <property type="term" value="C:ribonucleoprotein complex"/>
    <property type="evidence" value="ECO:0007669"/>
    <property type="project" value="UniProtKB-KW"/>
</dbReference>
<dbReference type="InterPro" id="IPR023574">
    <property type="entry name" value="Ribosomal_uL4_dom_sf"/>
</dbReference>
<evidence type="ECO:0000256" key="4">
    <source>
        <dbReference type="ARBA" id="ARBA00035244"/>
    </source>
</evidence>
<dbReference type="PANTHER" id="PTHR10746:SF6">
    <property type="entry name" value="LARGE RIBOSOMAL SUBUNIT PROTEIN UL4M"/>
    <property type="match status" value="1"/>
</dbReference>
<comment type="caution">
    <text evidence="7">The sequence shown here is derived from an EMBL/GenBank/DDBJ whole genome shotgun (WGS) entry which is preliminary data.</text>
</comment>
<keyword evidence="3 5" id="KW-0687">Ribonucleoprotein</keyword>
<keyword evidence="5" id="KW-0699">rRNA-binding</keyword>
<comment type="function">
    <text evidence="5">Forms part of the polypeptide exit tunnel.</text>
</comment>
<evidence type="ECO:0000313" key="7">
    <source>
        <dbReference type="EMBL" id="KKW05978.1"/>
    </source>
</evidence>
<dbReference type="HAMAP" id="MF_01328_B">
    <property type="entry name" value="Ribosomal_uL4_B"/>
    <property type="match status" value="1"/>
</dbReference>
<reference evidence="7 8" key="1">
    <citation type="journal article" date="2015" name="Nature">
        <title>rRNA introns, odd ribosomes, and small enigmatic genomes across a large radiation of phyla.</title>
        <authorList>
            <person name="Brown C.T."/>
            <person name="Hug L.A."/>
            <person name="Thomas B.C."/>
            <person name="Sharon I."/>
            <person name="Castelle C.J."/>
            <person name="Singh A."/>
            <person name="Wilkins M.J."/>
            <person name="Williams K.H."/>
            <person name="Banfield J.F."/>
        </authorList>
    </citation>
    <scope>NUCLEOTIDE SEQUENCE [LARGE SCALE GENOMIC DNA]</scope>
</reference>
<gene>
    <name evidence="5" type="primary">rplD</name>
    <name evidence="7" type="ORF">UY40_C0005G0036</name>
</gene>
<dbReference type="PANTHER" id="PTHR10746">
    <property type="entry name" value="50S RIBOSOMAL PROTEIN L4"/>
    <property type="match status" value="1"/>
</dbReference>
<dbReference type="Proteomes" id="UP000034119">
    <property type="component" value="Unassembled WGS sequence"/>
</dbReference>
<evidence type="ECO:0000256" key="2">
    <source>
        <dbReference type="ARBA" id="ARBA00022980"/>
    </source>
</evidence>
<dbReference type="InterPro" id="IPR013005">
    <property type="entry name" value="Ribosomal_uL4-like"/>
</dbReference>
<dbReference type="GO" id="GO:0005840">
    <property type="term" value="C:ribosome"/>
    <property type="evidence" value="ECO:0007669"/>
    <property type="project" value="UniProtKB-KW"/>
</dbReference>
<dbReference type="GO" id="GO:0003735">
    <property type="term" value="F:structural constituent of ribosome"/>
    <property type="evidence" value="ECO:0007669"/>
    <property type="project" value="InterPro"/>
</dbReference>
<evidence type="ECO:0000256" key="5">
    <source>
        <dbReference type="HAMAP-Rule" id="MF_01328"/>
    </source>
</evidence>
<protein>
    <recommendedName>
        <fullName evidence="4 5">Large ribosomal subunit protein uL4</fullName>
    </recommendedName>
</protein>
<dbReference type="InterPro" id="IPR002136">
    <property type="entry name" value="Ribosomal_uL4"/>
</dbReference>